<protein>
    <submittedName>
        <fullName evidence="3">PX domain-containing protein</fullName>
    </submittedName>
</protein>
<dbReference type="Gene3D" id="3.30.1520.10">
    <property type="entry name" value="Phox-like domain"/>
    <property type="match status" value="1"/>
</dbReference>
<name>A0A183EE41_9BILA</name>
<dbReference type="GO" id="GO:0035091">
    <property type="term" value="F:phosphatidylinositol binding"/>
    <property type="evidence" value="ECO:0007669"/>
    <property type="project" value="InterPro"/>
</dbReference>
<dbReference type="PANTHER" id="PTHR45850">
    <property type="entry name" value="SORTING NEXIN FAMILY MEMBER"/>
    <property type="match status" value="1"/>
</dbReference>
<evidence type="ECO:0000313" key="2">
    <source>
        <dbReference type="Proteomes" id="UP000271098"/>
    </source>
</evidence>
<dbReference type="WBParaSite" id="GPUH_0001925701-mRNA-1">
    <property type="protein sequence ID" value="GPUH_0001925701-mRNA-1"/>
    <property type="gene ID" value="GPUH_0001925701"/>
</dbReference>
<dbReference type="EMBL" id="UYRT01088162">
    <property type="protein sequence ID" value="VDN33420.1"/>
    <property type="molecule type" value="Genomic_DNA"/>
</dbReference>
<dbReference type="InterPro" id="IPR036871">
    <property type="entry name" value="PX_dom_sf"/>
</dbReference>
<dbReference type="AlphaFoldDB" id="A0A183EE41"/>
<dbReference type="GO" id="GO:0090389">
    <property type="term" value="P:phagosome-lysosome fusion involved in apoptotic cell clearance"/>
    <property type="evidence" value="ECO:0007669"/>
    <property type="project" value="TreeGrafter"/>
</dbReference>
<dbReference type="PANTHER" id="PTHR45850:SF1">
    <property type="entry name" value="SORTING NEXIN 6, ISOFORM B"/>
    <property type="match status" value="1"/>
</dbReference>
<evidence type="ECO:0000313" key="3">
    <source>
        <dbReference type="WBParaSite" id="GPUH_0001925701-mRNA-1"/>
    </source>
</evidence>
<reference evidence="1 2" key="2">
    <citation type="submission" date="2018-11" db="EMBL/GenBank/DDBJ databases">
        <authorList>
            <consortium name="Pathogen Informatics"/>
        </authorList>
    </citation>
    <scope>NUCLEOTIDE SEQUENCE [LARGE SCALE GENOMIC DNA]</scope>
</reference>
<dbReference type="SUPFAM" id="SSF64268">
    <property type="entry name" value="PX domain"/>
    <property type="match status" value="1"/>
</dbReference>
<accession>A0A183EE41</accession>
<reference evidence="3" key="1">
    <citation type="submission" date="2016-06" db="UniProtKB">
        <authorList>
            <consortium name="WormBaseParasite"/>
        </authorList>
    </citation>
    <scope>IDENTIFICATION</scope>
</reference>
<proteinExistence type="predicted"/>
<evidence type="ECO:0000313" key="1">
    <source>
        <dbReference type="EMBL" id="VDN33420.1"/>
    </source>
</evidence>
<organism evidence="3">
    <name type="scientific">Gongylonema pulchrum</name>
    <dbReference type="NCBI Taxonomy" id="637853"/>
    <lineage>
        <taxon>Eukaryota</taxon>
        <taxon>Metazoa</taxon>
        <taxon>Ecdysozoa</taxon>
        <taxon>Nematoda</taxon>
        <taxon>Chromadorea</taxon>
        <taxon>Rhabditida</taxon>
        <taxon>Spirurina</taxon>
        <taxon>Spiruromorpha</taxon>
        <taxon>Spiruroidea</taxon>
        <taxon>Gongylonematidae</taxon>
        <taxon>Gongylonema</taxon>
    </lineage>
</organism>
<dbReference type="OrthoDB" id="9976382at2759"/>
<keyword evidence="2" id="KW-1185">Reference proteome</keyword>
<gene>
    <name evidence="1" type="ORF">GPUH_LOCUS19230</name>
</gene>
<dbReference type="Proteomes" id="UP000271098">
    <property type="component" value="Unassembled WGS sequence"/>
</dbReference>
<sequence length="115" mass="13393">MVGADRWIIRFFTRASSVHINLIVVAHRTEEINVDLSKDNSLLVDISDALSERDKVKYTVHTRTTLPEFAKAEVSVVREHEEFIWLHNCLSENEAYAGFIIREIESMNRSWKLFS</sequence>